<dbReference type="InterPro" id="IPR003806">
    <property type="entry name" value="ATP-grasp_PylC-type"/>
</dbReference>
<accession>A0A7W1WQ82</accession>
<organism evidence="6 7">
    <name type="scientific">Paenactinomyces guangxiensis</name>
    <dbReference type="NCBI Taxonomy" id="1490290"/>
    <lineage>
        <taxon>Bacteria</taxon>
        <taxon>Bacillati</taxon>
        <taxon>Bacillota</taxon>
        <taxon>Bacilli</taxon>
        <taxon>Bacillales</taxon>
        <taxon>Thermoactinomycetaceae</taxon>
        <taxon>Paenactinomyces</taxon>
    </lineage>
</organism>
<dbReference type="GO" id="GO:0005524">
    <property type="term" value="F:ATP binding"/>
    <property type="evidence" value="ECO:0007669"/>
    <property type="project" value="UniProtKB-UniRule"/>
</dbReference>
<evidence type="ECO:0000256" key="2">
    <source>
        <dbReference type="ARBA" id="ARBA00022741"/>
    </source>
</evidence>
<keyword evidence="1" id="KW-0436">Ligase</keyword>
<dbReference type="InterPro" id="IPR011761">
    <property type="entry name" value="ATP-grasp"/>
</dbReference>
<dbReference type="GO" id="GO:0016874">
    <property type="term" value="F:ligase activity"/>
    <property type="evidence" value="ECO:0007669"/>
    <property type="project" value="UniProtKB-KW"/>
</dbReference>
<evidence type="ECO:0000313" key="7">
    <source>
        <dbReference type="Proteomes" id="UP000535491"/>
    </source>
</evidence>
<protein>
    <submittedName>
        <fullName evidence="6">ATP-grasp domain-containing protein</fullName>
    </submittedName>
</protein>
<proteinExistence type="predicted"/>
<sequence length="401" mass="45676">MAILIFNRLSHSDVPYEQWLKDLDEDLYLFTDKKQETGFTGYTQVHAFENYDTNNAVEFMALELYEQVPYSTVIATAERDILRAAKLREFLGIEGQSWESALAFRDKVKMKTLLSRANIKVPAFAMLETAVDLYKFIKQHGYPVVVKPVDGMGSRNTAILKNREETIEYLSQGLASNLIVEEFIEGEMYHIDGLVLGGKFIHCWPSKYFNDCLAFHDGKYLGSYLLAPQNPLTERLRNEVISILQILPTPANTTFHAEIFHTPQDELITCEIACRTGGSRIIEEYRQAFDVDLTKLSVQAQCGLKTDVSERFLQREGPKTQFGFIGLPPKHGVFQGAPTWQELPHWVTEYNVLAKPGQSFTGAHTSVDYVLTLVVKGNTEQQVVQRIQDIAEFLENKMVWD</sequence>
<dbReference type="Gene3D" id="3.40.50.20">
    <property type="match status" value="1"/>
</dbReference>
<dbReference type="InterPro" id="IPR013815">
    <property type="entry name" value="ATP_grasp_subdomain_1"/>
</dbReference>
<gene>
    <name evidence="6" type="ORF">H1191_06145</name>
</gene>
<dbReference type="Pfam" id="PF02655">
    <property type="entry name" value="ATP-grasp_3"/>
    <property type="match status" value="1"/>
</dbReference>
<evidence type="ECO:0000259" key="5">
    <source>
        <dbReference type="PROSITE" id="PS50975"/>
    </source>
</evidence>
<dbReference type="AlphaFoldDB" id="A0A7W1WQ82"/>
<dbReference type="EMBL" id="JACEIQ010000004">
    <property type="protein sequence ID" value="MBA4493886.1"/>
    <property type="molecule type" value="Genomic_DNA"/>
</dbReference>
<name>A0A7W1WQ82_9BACL</name>
<dbReference type="Gene3D" id="3.30.470.20">
    <property type="entry name" value="ATP-grasp fold, B domain"/>
    <property type="match status" value="1"/>
</dbReference>
<dbReference type="RefSeq" id="WP_181751127.1">
    <property type="nucleotide sequence ID" value="NZ_JACEIQ010000004.1"/>
</dbReference>
<evidence type="ECO:0000256" key="1">
    <source>
        <dbReference type="ARBA" id="ARBA00022598"/>
    </source>
</evidence>
<dbReference type="PANTHER" id="PTHR43585:SF2">
    <property type="entry name" value="ATP-GRASP ENZYME FSQD"/>
    <property type="match status" value="1"/>
</dbReference>
<dbReference type="Proteomes" id="UP000535491">
    <property type="component" value="Unassembled WGS sequence"/>
</dbReference>
<keyword evidence="7" id="KW-1185">Reference proteome</keyword>
<reference evidence="6 7" key="1">
    <citation type="submission" date="2020-07" db="EMBL/GenBank/DDBJ databases">
        <authorList>
            <person name="Feng H."/>
        </authorList>
    </citation>
    <scope>NUCLEOTIDE SEQUENCE [LARGE SCALE GENOMIC DNA]</scope>
    <source>
        <strain evidence="7">s-10</strain>
    </source>
</reference>
<dbReference type="GO" id="GO:0046872">
    <property type="term" value="F:metal ion binding"/>
    <property type="evidence" value="ECO:0007669"/>
    <property type="project" value="InterPro"/>
</dbReference>
<keyword evidence="3 4" id="KW-0067">ATP-binding</keyword>
<evidence type="ECO:0000256" key="3">
    <source>
        <dbReference type="ARBA" id="ARBA00022840"/>
    </source>
</evidence>
<dbReference type="Gene3D" id="3.30.1490.20">
    <property type="entry name" value="ATP-grasp fold, A domain"/>
    <property type="match status" value="1"/>
</dbReference>
<dbReference type="InterPro" id="IPR052032">
    <property type="entry name" value="ATP-dep_AA_Ligase"/>
</dbReference>
<dbReference type="PANTHER" id="PTHR43585">
    <property type="entry name" value="FUMIPYRROLE BIOSYNTHESIS PROTEIN C"/>
    <property type="match status" value="1"/>
</dbReference>
<dbReference type="PROSITE" id="PS50975">
    <property type="entry name" value="ATP_GRASP"/>
    <property type="match status" value="1"/>
</dbReference>
<evidence type="ECO:0000256" key="4">
    <source>
        <dbReference type="PROSITE-ProRule" id="PRU00409"/>
    </source>
</evidence>
<comment type="caution">
    <text evidence="6">The sequence shown here is derived from an EMBL/GenBank/DDBJ whole genome shotgun (WGS) entry which is preliminary data.</text>
</comment>
<dbReference type="SUPFAM" id="SSF56059">
    <property type="entry name" value="Glutathione synthetase ATP-binding domain-like"/>
    <property type="match status" value="1"/>
</dbReference>
<feature type="domain" description="ATP-grasp" evidence="5">
    <location>
        <begin position="111"/>
        <end position="302"/>
    </location>
</feature>
<keyword evidence="2 4" id="KW-0547">Nucleotide-binding</keyword>
<evidence type="ECO:0000313" key="6">
    <source>
        <dbReference type="EMBL" id="MBA4493886.1"/>
    </source>
</evidence>